<dbReference type="InterPro" id="IPR017911">
    <property type="entry name" value="MacB-like_ATP-bd"/>
</dbReference>
<gene>
    <name evidence="6" type="ORF">F4Y42_11215</name>
</gene>
<accession>A0A6B0YW81</accession>
<dbReference type="SUPFAM" id="SSF52540">
    <property type="entry name" value="P-loop containing nucleoside triphosphate hydrolases"/>
    <property type="match status" value="1"/>
</dbReference>
<sequence>MSQETAAPVIPETGQPAGPSPQIGNRRSAAIEIRNLTRTYHIGGAALHALKNVSLTIDRGEYVAVVGASGSGKSTLLNILGLLDRPTEGTYCIRKQDAGALTDRQRTALRNREIGFVFQEFNLLARATAQRQAELPLFYAGLSRKESRRRALDALAQVGLAGRAGHRPEELSGGQRQRVAIARALVNSPSLLLADEPTGAIDTRTGEEVMALFEQRHLAGLTLVIVTHDREIAARARRIITLRDGAVISDERRPAPAP</sequence>
<dbReference type="PANTHER" id="PTHR24220">
    <property type="entry name" value="IMPORT ATP-BINDING PROTEIN"/>
    <property type="match status" value="1"/>
</dbReference>
<organism evidence="6">
    <name type="scientific">Caldilineaceae bacterium SB0664_bin_27</name>
    <dbReference type="NCBI Taxonomy" id="2605260"/>
    <lineage>
        <taxon>Bacteria</taxon>
        <taxon>Bacillati</taxon>
        <taxon>Chloroflexota</taxon>
        <taxon>Caldilineae</taxon>
        <taxon>Caldilineales</taxon>
        <taxon>Caldilineaceae</taxon>
    </lineage>
</organism>
<reference evidence="6" key="1">
    <citation type="submission" date="2019-09" db="EMBL/GenBank/DDBJ databases">
        <title>Characterisation of the sponge microbiome using genome-centric metagenomics.</title>
        <authorList>
            <person name="Engelberts J.P."/>
            <person name="Robbins S.J."/>
            <person name="De Goeij J.M."/>
            <person name="Aranda M."/>
            <person name="Bell S.C."/>
            <person name="Webster N.S."/>
        </authorList>
    </citation>
    <scope>NUCLEOTIDE SEQUENCE</scope>
    <source>
        <strain evidence="6">SB0664_bin_27</strain>
    </source>
</reference>
<feature type="region of interest" description="Disordered" evidence="4">
    <location>
        <begin position="1"/>
        <end position="24"/>
    </location>
</feature>
<keyword evidence="3 6" id="KW-0067">ATP-binding</keyword>
<dbReference type="GO" id="GO:0016887">
    <property type="term" value="F:ATP hydrolysis activity"/>
    <property type="evidence" value="ECO:0007669"/>
    <property type="project" value="InterPro"/>
</dbReference>
<dbReference type="InterPro" id="IPR003439">
    <property type="entry name" value="ABC_transporter-like_ATP-bd"/>
</dbReference>
<dbReference type="InterPro" id="IPR003593">
    <property type="entry name" value="AAA+_ATPase"/>
</dbReference>
<dbReference type="SMART" id="SM00382">
    <property type="entry name" value="AAA"/>
    <property type="match status" value="1"/>
</dbReference>
<dbReference type="AlphaFoldDB" id="A0A6B0YW81"/>
<evidence type="ECO:0000256" key="1">
    <source>
        <dbReference type="ARBA" id="ARBA00022448"/>
    </source>
</evidence>
<dbReference type="InterPro" id="IPR017871">
    <property type="entry name" value="ABC_transporter-like_CS"/>
</dbReference>
<dbReference type="InterPro" id="IPR027417">
    <property type="entry name" value="P-loop_NTPase"/>
</dbReference>
<dbReference type="GO" id="GO:0005524">
    <property type="term" value="F:ATP binding"/>
    <property type="evidence" value="ECO:0007669"/>
    <property type="project" value="UniProtKB-KW"/>
</dbReference>
<dbReference type="GO" id="GO:0098796">
    <property type="term" value="C:membrane protein complex"/>
    <property type="evidence" value="ECO:0007669"/>
    <property type="project" value="UniProtKB-ARBA"/>
</dbReference>
<evidence type="ECO:0000256" key="2">
    <source>
        <dbReference type="ARBA" id="ARBA00022741"/>
    </source>
</evidence>
<evidence type="ECO:0000313" key="6">
    <source>
        <dbReference type="EMBL" id="MXY94002.1"/>
    </source>
</evidence>
<dbReference type="EMBL" id="VXRG01000094">
    <property type="protein sequence ID" value="MXY94002.1"/>
    <property type="molecule type" value="Genomic_DNA"/>
</dbReference>
<dbReference type="InterPro" id="IPR015854">
    <property type="entry name" value="ABC_transpr_LolD-like"/>
</dbReference>
<dbReference type="FunFam" id="3.40.50.300:FF:000032">
    <property type="entry name" value="Export ABC transporter ATP-binding protein"/>
    <property type="match status" value="1"/>
</dbReference>
<evidence type="ECO:0000256" key="3">
    <source>
        <dbReference type="ARBA" id="ARBA00022840"/>
    </source>
</evidence>
<feature type="domain" description="ABC transporter" evidence="5">
    <location>
        <begin position="31"/>
        <end position="257"/>
    </location>
</feature>
<dbReference type="GO" id="GO:0005886">
    <property type="term" value="C:plasma membrane"/>
    <property type="evidence" value="ECO:0007669"/>
    <property type="project" value="TreeGrafter"/>
</dbReference>
<proteinExistence type="predicted"/>
<comment type="caution">
    <text evidence="6">The sequence shown here is derived from an EMBL/GenBank/DDBJ whole genome shotgun (WGS) entry which is preliminary data.</text>
</comment>
<dbReference type="PROSITE" id="PS00211">
    <property type="entry name" value="ABC_TRANSPORTER_1"/>
    <property type="match status" value="1"/>
</dbReference>
<keyword evidence="2" id="KW-0547">Nucleotide-binding</keyword>
<evidence type="ECO:0000259" key="5">
    <source>
        <dbReference type="PROSITE" id="PS50893"/>
    </source>
</evidence>
<dbReference type="CDD" id="cd03255">
    <property type="entry name" value="ABC_MJ0796_LolCDE_FtsE"/>
    <property type="match status" value="1"/>
</dbReference>
<dbReference type="PROSITE" id="PS50893">
    <property type="entry name" value="ABC_TRANSPORTER_2"/>
    <property type="match status" value="1"/>
</dbReference>
<dbReference type="Gene3D" id="3.40.50.300">
    <property type="entry name" value="P-loop containing nucleotide triphosphate hydrolases"/>
    <property type="match status" value="1"/>
</dbReference>
<dbReference type="PANTHER" id="PTHR24220:SF86">
    <property type="entry name" value="ABC TRANSPORTER ABCH.1"/>
    <property type="match status" value="1"/>
</dbReference>
<protein>
    <submittedName>
        <fullName evidence="6">ABC transporter ATP-binding protein</fullName>
    </submittedName>
</protein>
<keyword evidence="1" id="KW-0813">Transport</keyword>
<evidence type="ECO:0000256" key="4">
    <source>
        <dbReference type="SAM" id="MobiDB-lite"/>
    </source>
</evidence>
<name>A0A6B0YW81_9CHLR</name>
<dbReference type="GO" id="GO:0022857">
    <property type="term" value="F:transmembrane transporter activity"/>
    <property type="evidence" value="ECO:0007669"/>
    <property type="project" value="TreeGrafter"/>
</dbReference>
<dbReference type="Pfam" id="PF00005">
    <property type="entry name" value="ABC_tran"/>
    <property type="match status" value="1"/>
</dbReference>